<feature type="compositionally biased region" description="Basic residues" evidence="1">
    <location>
        <begin position="65"/>
        <end position="76"/>
    </location>
</feature>
<sequence length="91" mass="10264">MPLLTTSKLPSGRYTLQAAVNRCKSPLRLRWQNLQPRISPPALKHGKTQPATSSPRMSLETSMATRRRRPRRRRKRALSDSSPRSNSAGSL</sequence>
<name>A0A224YI60_9ACAR</name>
<organism evidence="2">
    <name type="scientific">Rhipicephalus zambeziensis</name>
    <dbReference type="NCBI Taxonomy" id="60191"/>
    <lineage>
        <taxon>Eukaryota</taxon>
        <taxon>Metazoa</taxon>
        <taxon>Ecdysozoa</taxon>
        <taxon>Arthropoda</taxon>
        <taxon>Chelicerata</taxon>
        <taxon>Arachnida</taxon>
        <taxon>Acari</taxon>
        <taxon>Parasitiformes</taxon>
        <taxon>Ixodida</taxon>
        <taxon>Ixodoidea</taxon>
        <taxon>Ixodidae</taxon>
        <taxon>Rhipicephalinae</taxon>
        <taxon>Rhipicephalus</taxon>
        <taxon>Rhipicephalus</taxon>
    </lineage>
</organism>
<feature type="compositionally biased region" description="Polar residues" evidence="1">
    <location>
        <begin position="49"/>
        <end position="64"/>
    </location>
</feature>
<reference evidence="2" key="1">
    <citation type="journal article" date="2017" name="Parasit. Vectors">
        <title>Sialotranscriptomics of Rhipicephalus zambeziensis reveals intricate expression profiles of secretory proteins and suggests tight temporal transcriptional regulation during blood-feeding.</title>
        <authorList>
            <person name="de Castro M.H."/>
            <person name="de Klerk D."/>
            <person name="Pienaar R."/>
            <person name="Rees D.J.G."/>
            <person name="Mans B.J."/>
        </authorList>
    </citation>
    <scope>NUCLEOTIDE SEQUENCE</scope>
    <source>
        <tissue evidence="2">Salivary glands</tissue>
    </source>
</reference>
<accession>A0A224YI60</accession>
<evidence type="ECO:0000313" key="2">
    <source>
        <dbReference type="EMBL" id="MAA13512.1"/>
    </source>
</evidence>
<feature type="compositionally biased region" description="Polar residues" evidence="1">
    <location>
        <begin position="79"/>
        <end position="91"/>
    </location>
</feature>
<dbReference type="AlphaFoldDB" id="A0A224YI60"/>
<evidence type="ECO:0000256" key="1">
    <source>
        <dbReference type="SAM" id="MobiDB-lite"/>
    </source>
</evidence>
<protein>
    <submittedName>
        <fullName evidence="2">Uncharacterized protein</fullName>
    </submittedName>
</protein>
<dbReference type="EMBL" id="GFPF01002366">
    <property type="protein sequence ID" value="MAA13512.1"/>
    <property type="molecule type" value="Transcribed_RNA"/>
</dbReference>
<feature type="region of interest" description="Disordered" evidence="1">
    <location>
        <begin position="34"/>
        <end position="91"/>
    </location>
</feature>
<proteinExistence type="predicted"/>